<dbReference type="RefSeq" id="WP_345139687.1">
    <property type="nucleotide sequence ID" value="NZ_BAABAT010000051.1"/>
</dbReference>
<dbReference type="PANTHER" id="PTHR36222:SF1">
    <property type="entry name" value="SERINE PROTEASE INHIBITOR RV3364C"/>
    <property type="match status" value="1"/>
</dbReference>
<comment type="caution">
    <text evidence="2">The sequence shown here is derived from an EMBL/GenBank/DDBJ whole genome shotgun (WGS) entry which is preliminary data.</text>
</comment>
<dbReference type="InterPro" id="IPR053141">
    <property type="entry name" value="Mycobact_SerProt_Inhib_Rv3364c"/>
</dbReference>
<evidence type="ECO:0000313" key="2">
    <source>
        <dbReference type="EMBL" id="GAA4262267.1"/>
    </source>
</evidence>
<dbReference type="EMBL" id="BAABAT010000051">
    <property type="protein sequence ID" value="GAA4262267.1"/>
    <property type="molecule type" value="Genomic_DNA"/>
</dbReference>
<reference evidence="3" key="1">
    <citation type="journal article" date="2019" name="Int. J. Syst. Evol. Microbiol.">
        <title>The Global Catalogue of Microorganisms (GCM) 10K type strain sequencing project: providing services to taxonomists for standard genome sequencing and annotation.</title>
        <authorList>
            <consortium name="The Broad Institute Genomics Platform"/>
            <consortium name="The Broad Institute Genome Sequencing Center for Infectious Disease"/>
            <person name="Wu L."/>
            <person name="Ma J."/>
        </authorList>
    </citation>
    <scope>NUCLEOTIDE SEQUENCE [LARGE SCALE GENOMIC DNA]</scope>
    <source>
        <strain evidence="3">JCM 17441</strain>
    </source>
</reference>
<dbReference type="Pfam" id="PF03259">
    <property type="entry name" value="Robl_LC7"/>
    <property type="match status" value="1"/>
</dbReference>
<gene>
    <name evidence="2" type="ORF">GCM10022255_098280</name>
</gene>
<dbReference type="SUPFAM" id="SSF103196">
    <property type="entry name" value="Roadblock/LC7 domain"/>
    <property type="match status" value="1"/>
</dbReference>
<dbReference type="Gene3D" id="3.30.450.30">
    <property type="entry name" value="Dynein light chain 2a, cytoplasmic"/>
    <property type="match status" value="1"/>
</dbReference>
<dbReference type="PANTHER" id="PTHR36222">
    <property type="entry name" value="SERINE PROTEASE INHIBITOR RV3364C"/>
    <property type="match status" value="1"/>
</dbReference>
<dbReference type="InterPro" id="IPR004942">
    <property type="entry name" value="Roadblock/LAMTOR2_dom"/>
</dbReference>
<name>A0ABP8DR47_9ACTN</name>
<dbReference type="SMART" id="SM00960">
    <property type="entry name" value="Robl_LC7"/>
    <property type="match status" value="1"/>
</dbReference>
<feature type="domain" description="Roadblock/LAMTOR2" evidence="1">
    <location>
        <begin position="6"/>
        <end position="96"/>
    </location>
</feature>
<keyword evidence="3" id="KW-1185">Reference proteome</keyword>
<dbReference type="Proteomes" id="UP001500620">
    <property type="component" value="Unassembled WGS sequence"/>
</dbReference>
<protein>
    <submittedName>
        <fullName evidence="2">Roadblock/LC7 domain-containing protein</fullName>
    </submittedName>
</protein>
<proteinExistence type="predicted"/>
<sequence>MERDLTWLLEDLVHRVGGIDHAVVLSADGLVLTASTQLHRDGAEHLAAIASAVHSLAKGLSAQFPVGSPKQALLELEDAYFLVTAAGPRAYLAVLAGRDAELGMITYEMVTLVDRAGSFLAAAQREPVTTTP</sequence>
<accession>A0ABP8DR47</accession>
<organism evidence="2 3">
    <name type="scientific">Dactylosporangium darangshiense</name>
    <dbReference type="NCBI Taxonomy" id="579108"/>
    <lineage>
        <taxon>Bacteria</taxon>
        <taxon>Bacillati</taxon>
        <taxon>Actinomycetota</taxon>
        <taxon>Actinomycetes</taxon>
        <taxon>Micromonosporales</taxon>
        <taxon>Micromonosporaceae</taxon>
        <taxon>Dactylosporangium</taxon>
    </lineage>
</organism>
<evidence type="ECO:0000259" key="1">
    <source>
        <dbReference type="SMART" id="SM00960"/>
    </source>
</evidence>
<evidence type="ECO:0000313" key="3">
    <source>
        <dbReference type="Proteomes" id="UP001500620"/>
    </source>
</evidence>